<feature type="region of interest" description="Disordered" evidence="5">
    <location>
        <begin position="340"/>
        <end position="363"/>
    </location>
</feature>
<evidence type="ECO:0000256" key="2">
    <source>
        <dbReference type="ARBA" id="ARBA00022801"/>
    </source>
</evidence>
<dbReference type="InterPro" id="IPR051795">
    <property type="entry name" value="Glycosyl_Hydrlase_43"/>
</dbReference>
<comment type="similarity">
    <text evidence="1 4">Belongs to the glycosyl hydrolase 43 family.</text>
</comment>
<dbReference type="InterPro" id="IPR006710">
    <property type="entry name" value="Glyco_hydro_43"/>
</dbReference>
<feature type="compositionally biased region" description="Polar residues" evidence="5">
    <location>
        <begin position="29"/>
        <end position="38"/>
    </location>
</feature>
<evidence type="ECO:0000256" key="5">
    <source>
        <dbReference type="SAM" id="MobiDB-lite"/>
    </source>
</evidence>
<dbReference type="Proteomes" id="UP001595685">
    <property type="component" value="Unassembled WGS sequence"/>
</dbReference>
<accession>A0ABV7WJ80</accession>
<gene>
    <name evidence="6" type="ORF">ACFOLH_16210</name>
</gene>
<dbReference type="Gene3D" id="2.115.10.20">
    <property type="entry name" value="Glycosyl hydrolase domain, family 43"/>
    <property type="match status" value="1"/>
</dbReference>
<evidence type="ECO:0000313" key="6">
    <source>
        <dbReference type="EMBL" id="MFC3689894.1"/>
    </source>
</evidence>
<proteinExistence type="inferred from homology"/>
<dbReference type="RefSeq" id="WP_340293521.1">
    <property type="nucleotide sequence ID" value="NZ_JBBEOI010000111.1"/>
</dbReference>
<name>A0ABV7WJ80_9MICO</name>
<keyword evidence="3 4" id="KW-0326">Glycosidase</keyword>
<comment type="caution">
    <text evidence="6">The sequence shown here is derived from an EMBL/GenBank/DDBJ whole genome shotgun (WGS) entry which is preliminary data.</text>
</comment>
<dbReference type="Pfam" id="PF04616">
    <property type="entry name" value="Glyco_hydro_43"/>
    <property type="match status" value="1"/>
</dbReference>
<dbReference type="GO" id="GO:0016787">
    <property type="term" value="F:hydrolase activity"/>
    <property type="evidence" value="ECO:0007669"/>
    <property type="project" value="UniProtKB-KW"/>
</dbReference>
<sequence>MTRRASLPSDRPTRPPAPRPAAPAEGSRQPGQPGQFSNPVLDGGPKADHGDPYVLEHLGEYYLFHSGPRGIDAYRSDDLVRWEWAGTVLTGAGEGHWAQVELWAPEVVYQDGRFVMYVAATSPGVGRASAGKAHGADGGDDMLRRQGVARAPGPLGPYVWDDEPLVAEWSIDAHPFTDDDGSRWLFYNVRNDDTRHADGALGCGNVVDRVGPDGRLLGRPVQVAYPSQDWEAGPGGEQYWNEAPFTLKRRGRYYQMYSGGFFGGDGYAVGVSVADELTGPWEKTSSQPVFVSGEISGPGHHCVTVAPDGVTPYAVYHGYVADGFGRKVHLDRLWWAGDGPQVGRGRRRPTSATLDRQPVPPSAVHDPAVEAFALRAWVRGEHVDVDGLRVGLGGHHEHLLEVDSDGSTMTVRVDDALVATRRGPARPGLAGAEVLRSTVHSHLDDDGEHVLGTPARRSWAWGGSGPVECSVAVAGRARVQLGEQVVDVDGVGFELVTLRSGTGAEALHVVGLDGGARVADVVLDAR</sequence>
<dbReference type="PANTHER" id="PTHR42812:SF5">
    <property type="entry name" value="ENDO-ARABINASE"/>
    <property type="match status" value="1"/>
</dbReference>
<evidence type="ECO:0000256" key="4">
    <source>
        <dbReference type="RuleBase" id="RU361187"/>
    </source>
</evidence>
<dbReference type="InterPro" id="IPR023296">
    <property type="entry name" value="Glyco_hydro_beta-prop_sf"/>
</dbReference>
<keyword evidence="2 4" id="KW-0378">Hydrolase</keyword>
<evidence type="ECO:0000313" key="7">
    <source>
        <dbReference type="Proteomes" id="UP001595685"/>
    </source>
</evidence>
<reference evidence="7" key="1">
    <citation type="journal article" date="2019" name="Int. J. Syst. Evol. Microbiol.">
        <title>The Global Catalogue of Microorganisms (GCM) 10K type strain sequencing project: providing services to taxonomists for standard genome sequencing and annotation.</title>
        <authorList>
            <consortium name="The Broad Institute Genomics Platform"/>
            <consortium name="The Broad Institute Genome Sequencing Center for Infectious Disease"/>
            <person name="Wu L."/>
            <person name="Ma J."/>
        </authorList>
    </citation>
    <scope>NUCLEOTIDE SEQUENCE [LARGE SCALE GENOMIC DNA]</scope>
    <source>
        <strain evidence="7">NCAIM B.02333</strain>
    </source>
</reference>
<dbReference type="SUPFAM" id="SSF75005">
    <property type="entry name" value="Arabinanase/levansucrase/invertase"/>
    <property type="match status" value="1"/>
</dbReference>
<evidence type="ECO:0000256" key="1">
    <source>
        <dbReference type="ARBA" id="ARBA00009865"/>
    </source>
</evidence>
<dbReference type="EMBL" id="JBHRWW010000013">
    <property type="protein sequence ID" value="MFC3689894.1"/>
    <property type="molecule type" value="Genomic_DNA"/>
</dbReference>
<keyword evidence="7" id="KW-1185">Reference proteome</keyword>
<dbReference type="CDD" id="cd08991">
    <property type="entry name" value="GH43_HoAraf43-like"/>
    <property type="match status" value="1"/>
</dbReference>
<evidence type="ECO:0000256" key="3">
    <source>
        <dbReference type="ARBA" id="ARBA00023295"/>
    </source>
</evidence>
<feature type="region of interest" description="Disordered" evidence="5">
    <location>
        <begin position="1"/>
        <end position="49"/>
    </location>
</feature>
<protein>
    <submittedName>
        <fullName evidence="6">Glycoside hydrolase family 43 protein</fullName>
    </submittedName>
</protein>
<dbReference type="PANTHER" id="PTHR42812">
    <property type="entry name" value="BETA-XYLOSIDASE"/>
    <property type="match status" value="1"/>
</dbReference>
<organism evidence="6 7">
    <name type="scientific">Aquipuribacter hungaricus</name>
    <dbReference type="NCBI Taxonomy" id="545624"/>
    <lineage>
        <taxon>Bacteria</taxon>
        <taxon>Bacillati</taxon>
        <taxon>Actinomycetota</taxon>
        <taxon>Actinomycetes</taxon>
        <taxon>Micrococcales</taxon>
        <taxon>Intrasporangiaceae</taxon>
        <taxon>Aquipuribacter</taxon>
    </lineage>
</organism>